<evidence type="ECO:0000256" key="5">
    <source>
        <dbReference type="SAM" id="MobiDB-lite"/>
    </source>
</evidence>
<dbReference type="GO" id="GO:0007189">
    <property type="term" value="P:adenylate cyclase-activating G protein-coupled receptor signaling pathway"/>
    <property type="evidence" value="ECO:0007669"/>
    <property type="project" value="TreeGrafter"/>
</dbReference>
<dbReference type="STRING" id="47428.A0A284QWH0"/>
<feature type="transmembrane region" description="Helical" evidence="6">
    <location>
        <begin position="284"/>
        <end position="309"/>
    </location>
</feature>
<dbReference type="SUPFAM" id="SSF81321">
    <property type="entry name" value="Family A G protein-coupled receptor-like"/>
    <property type="match status" value="1"/>
</dbReference>
<dbReference type="Gene3D" id="1.20.1070.10">
    <property type="entry name" value="Rhodopsin 7-helix transmembrane proteins"/>
    <property type="match status" value="1"/>
</dbReference>
<dbReference type="PANTHER" id="PTHR23112:SF37">
    <property type="entry name" value="G PROTEIN-COUPLED RECEPTOR GPR1"/>
    <property type="match status" value="1"/>
</dbReference>
<gene>
    <name evidence="7" type="ORF">ARMOST_04096</name>
</gene>
<dbReference type="OMA" id="YLGYNQY"/>
<organism evidence="7 8">
    <name type="scientific">Armillaria ostoyae</name>
    <name type="common">Armillaria root rot fungus</name>
    <dbReference type="NCBI Taxonomy" id="47428"/>
    <lineage>
        <taxon>Eukaryota</taxon>
        <taxon>Fungi</taxon>
        <taxon>Dikarya</taxon>
        <taxon>Basidiomycota</taxon>
        <taxon>Agaricomycotina</taxon>
        <taxon>Agaricomycetes</taxon>
        <taxon>Agaricomycetidae</taxon>
        <taxon>Agaricales</taxon>
        <taxon>Marasmiineae</taxon>
        <taxon>Physalacriaceae</taxon>
        <taxon>Armillaria</taxon>
    </lineage>
</organism>
<keyword evidence="8" id="KW-1185">Reference proteome</keyword>
<feature type="transmembrane region" description="Helical" evidence="6">
    <location>
        <begin position="258"/>
        <end position="278"/>
    </location>
</feature>
<protein>
    <submittedName>
        <fullName evidence="7">Uncharacterized protein</fullName>
    </submittedName>
</protein>
<keyword evidence="2 6" id="KW-0812">Transmembrane</keyword>
<proteinExistence type="predicted"/>
<evidence type="ECO:0000313" key="8">
    <source>
        <dbReference type="Proteomes" id="UP000219338"/>
    </source>
</evidence>
<dbReference type="GO" id="GO:0004930">
    <property type="term" value="F:G protein-coupled receptor activity"/>
    <property type="evidence" value="ECO:0007669"/>
    <property type="project" value="TreeGrafter"/>
</dbReference>
<evidence type="ECO:0000256" key="3">
    <source>
        <dbReference type="ARBA" id="ARBA00022989"/>
    </source>
</evidence>
<feature type="transmembrane region" description="Helical" evidence="6">
    <location>
        <begin position="192"/>
        <end position="217"/>
    </location>
</feature>
<reference evidence="8" key="1">
    <citation type="journal article" date="2017" name="Nat. Ecol. Evol.">
        <title>Genome expansion and lineage-specific genetic innovations in the forest pathogenic fungi Armillaria.</title>
        <authorList>
            <person name="Sipos G."/>
            <person name="Prasanna A.N."/>
            <person name="Walter M.C."/>
            <person name="O'Connor E."/>
            <person name="Balint B."/>
            <person name="Krizsan K."/>
            <person name="Kiss B."/>
            <person name="Hess J."/>
            <person name="Varga T."/>
            <person name="Slot J."/>
            <person name="Riley R."/>
            <person name="Boka B."/>
            <person name="Rigling D."/>
            <person name="Barry K."/>
            <person name="Lee J."/>
            <person name="Mihaltcheva S."/>
            <person name="LaButti K."/>
            <person name="Lipzen A."/>
            <person name="Waldron R."/>
            <person name="Moloney N.M."/>
            <person name="Sperisen C."/>
            <person name="Kredics L."/>
            <person name="Vagvoelgyi C."/>
            <person name="Patrignani A."/>
            <person name="Fitzpatrick D."/>
            <person name="Nagy I."/>
            <person name="Doyle S."/>
            <person name="Anderson J.B."/>
            <person name="Grigoriev I.V."/>
            <person name="Gueldener U."/>
            <person name="Muensterkoetter M."/>
            <person name="Nagy L.G."/>
        </authorList>
    </citation>
    <scope>NUCLEOTIDE SEQUENCE [LARGE SCALE GENOMIC DNA]</scope>
    <source>
        <strain evidence="8">C18/9</strain>
    </source>
</reference>
<dbReference type="PANTHER" id="PTHR23112">
    <property type="entry name" value="G PROTEIN-COUPLED RECEPTOR 157-RELATED"/>
    <property type="match status" value="1"/>
</dbReference>
<dbReference type="EMBL" id="FUEG01000002">
    <property type="protein sequence ID" value="SJL00782.1"/>
    <property type="molecule type" value="Genomic_DNA"/>
</dbReference>
<comment type="subcellular location">
    <subcellularLocation>
        <location evidence="1">Membrane</location>
        <topology evidence="1">Multi-pass membrane protein</topology>
    </subcellularLocation>
</comment>
<accession>A0A284QWH0</accession>
<evidence type="ECO:0000256" key="2">
    <source>
        <dbReference type="ARBA" id="ARBA00022692"/>
    </source>
</evidence>
<name>A0A284QWH0_ARMOS</name>
<keyword evidence="4 6" id="KW-0472">Membrane</keyword>
<sequence>MSVSGSDPTSSSPFDFGTRLGLVFVVEVASLSATAVVSLLAFICYSAVKVQRRGLHSWTVSTHIHYYFVNLLACDLIQAIGGIMDIRWIAEANVTEGPFCTAQGIFKQLGDLGVALSTMSIAIHTFLVLVFRCYSQPKVAPLVVALIWTFLGLAVGVSLAIHHGERYYGSTKYWCWITSEYRTEQIGLEYGWVWFAASVNIMCYAMIALVLKGILLVDGYKIRLRRRSDASDVNSDIDGKIGMSHSGQRSNAIAMQMLFYPAVYLVAIFPMSLVRWLSFFDVKVPFIATAFASILFSSSGILNVTLFTLTRPGLVLNRGPSNSQRSCEHHGSIPSPGVPSDYRHPPVSPRTLAEDNIGEEGWKCRSHTEPRGVEVITLDIINTRGVSTFREV</sequence>
<dbReference type="AlphaFoldDB" id="A0A284QWH0"/>
<feature type="transmembrane region" description="Helical" evidence="6">
    <location>
        <begin position="109"/>
        <end position="130"/>
    </location>
</feature>
<evidence type="ECO:0000256" key="1">
    <source>
        <dbReference type="ARBA" id="ARBA00004141"/>
    </source>
</evidence>
<feature type="transmembrane region" description="Helical" evidence="6">
    <location>
        <begin position="20"/>
        <end position="45"/>
    </location>
</feature>
<evidence type="ECO:0000256" key="4">
    <source>
        <dbReference type="ARBA" id="ARBA00023136"/>
    </source>
</evidence>
<feature type="region of interest" description="Disordered" evidence="5">
    <location>
        <begin position="320"/>
        <end position="350"/>
    </location>
</feature>
<dbReference type="GO" id="GO:0005886">
    <property type="term" value="C:plasma membrane"/>
    <property type="evidence" value="ECO:0007669"/>
    <property type="project" value="TreeGrafter"/>
</dbReference>
<keyword evidence="3 6" id="KW-1133">Transmembrane helix</keyword>
<dbReference type="OrthoDB" id="100006at2759"/>
<evidence type="ECO:0000256" key="6">
    <source>
        <dbReference type="SAM" id="Phobius"/>
    </source>
</evidence>
<feature type="transmembrane region" description="Helical" evidence="6">
    <location>
        <begin position="142"/>
        <end position="161"/>
    </location>
</feature>
<evidence type="ECO:0000313" key="7">
    <source>
        <dbReference type="EMBL" id="SJL00782.1"/>
    </source>
</evidence>
<feature type="transmembrane region" description="Helical" evidence="6">
    <location>
        <begin position="66"/>
        <end position="89"/>
    </location>
</feature>
<dbReference type="Proteomes" id="UP000219338">
    <property type="component" value="Unassembled WGS sequence"/>
</dbReference>